<dbReference type="SUPFAM" id="SSF53335">
    <property type="entry name" value="S-adenosyl-L-methionine-dependent methyltransferases"/>
    <property type="match status" value="1"/>
</dbReference>
<feature type="region of interest" description="Disordered" evidence="8">
    <location>
        <begin position="182"/>
        <end position="205"/>
    </location>
</feature>
<sequence length="526" mass="57533">MPWMFRHRFRDEPISRIDKFRAWLQIGQPELIVATVACAGVVVLRAVCRRRRCRSISVTSKERSATIRIHPAATSRAEGQPARDLGVLAAARLKRERGHAAVLELFAGSGMRSARYLLEGGADFVWANDANQELFQTLLANLQQAASAAGQMSQDYPCSDLLPEWAAPHSWRLQEGLPLHGREAGRHPGWRHRSSADKDSSTSAQGWRVTHWESKSLLGYCQAVNRQFDFVDVDASGCWSHIGATLELVRPGGLLYLAATGLTSSKPSLAFQSLGVRLARCPPTETLHDHMARALIWRMVSAADSLGLIAQPLFSLYRGAGDVFRILLRVVRRSGESTLKAFCCGVCCDCNIYVGPLEDESLFGARHARSRCRNCHSSDFVCWGPLWTGSLNSDPFLAQLQADAAVRGWLQEPLSEGGRMSPLAELLPRLRAEASAEAAAEASGATLRPWTLRLPAVAQRGGCAPPQLGQLLEELSAAGHTACRSSLGPEHFRTSADVSEVVTIAQNLSLNRRPKRTQKLVVPRAG</sequence>
<comment type="catalytic activity">
    <reaction evidence="7">
        <text>guanosine(26) in tRNA + 2 S-adenosyl-L-methionine = N(2)-dimethylguanosine(26) in tRNA + 2 S-adenosyl-L-homocysteine + 2 H(+)</text>
        <dbReference type="Rhea" id="RHEA:43140"/>
        <dbReference type="Rhea" id="RHEA-COMP:10359"/>
        <dbReference type="Rhea" id="RHEA-COMP:10360"/>
        <dbReference type="ChEBI" id="CHEBI:15378"/>
        <dbReference type="ChEBI" id="CHEBI:57856"/>
        <dbReference type="ChEBI" id="CHEBI:59789"/>
        <dbReference type="ChEBI" id="CHEBI:74269"/>
        <dbReference type="ChEBI" id="CHEBI:74513"/>
        <dbReference type="EC" id="2.1.1.216"/>
    </reaction>
</comment>
<dbReference type="PROSITE" id="PS51626">
    <property type="entry name" value="SAM_MT_TRM1"/>
    <property type="match status" value="1"/>
</dbReference>
<evidence type="ECO:0000256" key="7">
    <source>
        <dbReference type="PROSITE-ProRule" id="PRU00958"/>
    </source>
</evidence>
<keyword evidence="2 7" id="KW-0489">Methyltransferase</keyword>
<accession>A0A813CNG8</accession>
<dbReference type="InterPro" id="IPR042296">
    <property type="entry name" value="tRNA_met_Trm1_C"/>
</dbReference>
<dbReference type="Proteomes" id="UP000601435">
    <property type="component" value="Unassembled WGS sequence"/>
</dbReference>
<evidence type="ECO:0000256" key="2">
    <source>
        <dbReference type="ARBA" id="ARBA00022603"/>
    </source>
</evidence>
<dbReference type="GO" id="GO:0000049">
    <property type="term" value="F:tRNA binding"/>
    <property type="evidence" value="ECO:0007669"/>
    <property type="project" value="UniProtKB-UniRule"/>
</dbReference>
<feature type="non-terminal residue" evidence="9">
    <location>
        <position position="526"/>
    </location>
</feature>
<evidence type="ECO:0000313" key="10">
    <source>
        <dbReference type="Proteomes" id="UP000601435"/>
    </source>
</evidence>
<dbReference type="InterPro" id="IPR002905">
    <property type="entry name" value="Trm1"/>
</dbReference>
<dbReference type="GO" id="GO:0002940">
    <property type="term" value="P:tRNA N2-guanine methylation"/>
    <property type="evidence" value="ECO:0007669"/>
    <property type="project" value="TreeGrafter"/>
</dbReference>
<dbReference type="Gene3D" id="3.40.50.150">
    <property type="entry name" value="Vaccinia Virus protein VP39"/>
    <property type="match status" value="1"/>
</dbReference>
<comment type="similarity">
    <text evidence="7">Belongs to the class I-like SAM-binding methyltransferase superfamily. Trm1 family.</text>
</comment>
<evidence type="ECO:0000256" key="5">
    <source>
        <dbReference type="ARBA" id="ARBA00022694"/>
    </source>
</evidence>
<dbReference type="Gene3D" id="3.30.56.70">
    <property type="entry name" value="N2,N2-dimethylguanosine tRNA methyltransferase, C-terminal domain"/>
    <property type="match status" value="1"/>
</dbReference>
<organism evidence="9 10">
    <name type="scientific">Symbiodinium necroappetens</name>
    <dbReference type="NCBI Taxonomy" id="1628268"/>
    <lineage>
        <taxon>Eukaryota</taxon>
        <taxon>Sar</taxon>
        <taxon>Alveolata</taxon>
        <taxon>Dinophyceae</taxon>
        <taxon>Suessiales</taxon>
        <taxon>Symbiodiniaceae</taxon>
        <taxon>Symbiodinium</taxon>
    </lineage>
</organism>
<dbReference type="PANTHER" id="PTHR10631">
    <property type="entry name" value="N 2 ,N 2 -DIMETHYLGUANOSINE TRNA METHYLTRANSFERASE"/>
    <property type="match status" value="1"/>
</dbReference>
<evidence type="ECO:0000256" key="6">
    <source>
        <dbReference type="ARBA" id="ARBA00022884"/>
    </source>
</evidence>
<comment type="caution">
    <text evidence="9">The sequence shown here is derived from an EMBL/GenBank/DDBJ whole genome shotgun (WGS) entry which is preliminary data.</text>
</comment>
<keyword evidence="6 7" id="KW-0694">RNA-binding</keyword>
<dbReference type="AlphaFoldDB" id="A0A813CNG8"/>
<keyword evidence="5 7" id="KW-0819">tRNA processing</keyword>
<evidence type="ECO:0000256" key="4">
    <source>
        <dbReference type="ARBA" id="ARBA00022691"/>
    </source>
</evidence>
<dbReference type="OrthoDB" id="6349953at2759"/>
<dbReference type="PANTHER" id="PTHR10631:SF9">
    <property type="entry name" value="TRNA (GUANINE(26)-N(2))-DIMETHYLTRANSFERASE"/>
    <property type="match status" value="1"/>
</dbReference>
<dbReference type="GO" id="GO:0160104">
    <property type="term" value="F:tRNA (guanine(26)-N2)-dimethyltransferase activity"/>
    <property type="evidence" value="ECO:0007669"/>
    <property type="project" value="UniProtKB-UniRule"/>
</dbReference>
<dbReference type="InterPro" id="IPR029063">
    <property type="entry name" value="SAM-dependent_MTases_sf"/>
</dbReference>
<evidence type="ECO:0000256" key="3">
    <source>
        <dbReference type="ARBA" id="ARBA00022679"/>
    </source>
</evidence>
<evidence type="ECO:0000313" key="9">
    <source>
        <dbReference type="EMBL" id="CAE7943977.1"/>
    </source>
</evidence>
<keyword evidence="3 7" id="KW-0808">Transferase</keyword>
<dbReference type="EMBL" id="CAJNJA010100841">
    <property type="protein sequence ID" value="CAE7943977.1"/>
    <property type="molecule type" value="Genomic_DNA"/>
</dbReference>
<dbReference type="EC" id="2.1.1.216" evidence="7"/>
<evidence type="ECO:0000256" key="8">
    <source>
        <dbReference type="SAM" id="MobiDB-lite"/>
    </source>
</evidence>
<reference evidence="9" key="1">
    <citation type="submission" date="2021-02" db="EMBL/GenBank/DDBJ databases">
        <authorList>
            <person name="Dougan E. K."/>
            <person name="Rhodes N."/>
            <person name="Thang M."/>
            <person name="Chan C."/>
        </authorList>
    </citation>
    <scope>NUCLEOTIDE SEQUENCE</scope>
</reference>
<keyword evidence="1 7" id="KW-0820">tRNA-binding</keyword>
<keyword evidence="4 7" id="KW-0949">S-adenosyl-L-methionine</keyword>
<evidence type="ECO:0000256" key="1">
    <source>
        <dbReference type="ARBA" id="ARBA00022555"/>
    </source>
</evidence>
<dbReference type="Pfam" id="PF02005">
    <property type="entry name" value="TRM"/>
    <property type="match status" value="1"/>
</dbReference>
<protein>
    <recommendedName>
        <fullName evidence="7">tRNA (guanine(26)-N(2))-dimethyltransferase</fullName>
        <ecNumber evidence="7">2.1.1.216</ecNumber>
    </recommendedName>
</protein>
<gene>
    <name evidence="9" type="primary">TRM1</name>
    <name evidence="9" type="ORF">SNEC2469_LOCUS35227</name>
</gene>
<dbReference type="GO" id="GO:0005634">
    <property type="term" value="C:nucleus"/>
    <property type="evidence" value="ECO:0007669"/>
    <property type="project" value="TreeGrafter"/>
</dbReference>
<name>A0A813CNG8_9DINO</name>
<keyword evidence="10" id="KW-1185">Reference proteome</keyword>
<proteinExistence type="inferred from homology"/>